<evidence type="ECO:0000313" key="2">
    <source>
        <dbReference type="EMBL" id="GGF45046.1"/>
    </source>
</evidence>
<evidence type="ECO:0000313" key="3">
    <source>
        <dbReference type="Proteomes" id="UP000606044"/>
    </source>
</evidence>
<reference evidence="2" key="2">
    <citation type="submission" date="2020-09" db="EMBL/GenBank/DDBJ databases">
        <authorList>
            <person name="Sun Q."/>
            <person name="Sedlacek I."/>
        </authorList>
    </citation>
    <scope>NUCLEOTIDE SEQUENCE</scope>
    <source>
        <strain evidence="2">CCM 7897</strain>
    </source>
</reference>
<feature type="transmembrane region" description="Helical" evidence="1">
    <location>
        <begin position="21"/>
        <end position="49"/>
    </location>
</feature>
<dbReference type="RefSeq" id="WP_188574338.1">
    <property type="nucleotide sequence ID" value="NZ_BMCT01000001.1"/>
</dbReference>
<keyword evidence="1" id="KW-0812">Transmembrane</keyword>
<dbReference type="AlphaFoldDB" id="A0A917F5C6"/>
<protein>
    <recommendedName>
        <fullName evidence="4">Transmembrane protein</fullName>
    </recommendedName>
</protein>
<gene>
    <name evidence="2" type="ORF">GCM10007301_00690</name>
</gene>
<comment type="caution">
    <text evidence="2">The sequence shown here is derived from an EMBL/GenBank/DDBJ whole genome shotgun (WGS) entry which is preliminary data.</text>
</comment>
<evidence type="ECO:0000256" key="1">
    <source>
        <dbReference type="SAM" id="Phobius"/>
    </source>
</evidence>
<evidence type="ECO:0008006" key="4">
    <source>
        <dbReference type="Google" id="ProtNLM"/>
    </source>
</evidence>
<keyword evidence="3" id="KW-1185">Reference proteome</keyword>
<proteinExistence type="predicted"/>
<organism evidence="2 3">
    <name type="scientific">Azorhizobium oxalatiphilum</name>
    <dbReference type="NCBI Taxonomy" id="980631"/>
    <lineage>
        <taxon>Bacteria</taxon>
        <taxon>Pseudomonadati</taxon>
        <taxon>Pseudomonadota</taxon>
        <taxon>Alphaproteobacteria</taxon>
        <taxon>Hyphomicrobiales</taxon>
        <taxon>Xanthobacteraceae</taxon>
        <taxon>Azorhizobium</taxon>
    </lineage>
</organism>
<dbReference type="EMBL" id="BMCT01000001">
    <property type="protein sequence ID" value="GGF45046.1"/>
    <property type="molecule type" value="Genomic_DNA"/>
</dbReference>
<keyword evidence="1" id="KW-1133">Transmembrane helix</keyword>
<keyword evidence="1" id="KW-0472">Membrane</keyword>
<accession>A0A917F5C6</accession>
<name>A0A917F5C6_9HYPH</name>
<sequence>MARDARDGNVGTERGRSGLPLLLSAAFFVFTGLVSVYQLWIAWAAGTVWIGGGLGGGDWHSYARSQGEYWLGVGIWTFCLAGSIWLGGIAVRRLFIPRS</sequence>
<feature type="transmembrane region" description="Helical" evidence="1">
    <location>
        <begin position="69"/>
        <end position="91"/>
    </location>
</feature>
<reference evidence="2" key="1">
    <citation type="journal article" date="2014" name="Int. J. Syst. Evol. Microbiol.">
        <title>Complete genome sequence of Corynebacterium casei LMG S-19264T (=DSM 44701T), isolated from a smear-ripened cheese.</title>
        <authorList>
            <consortium name="US DOE Joint Genome Institute (JGI-PGF)"/>
            <person name="Walter F."/>
            <person name="Albersmeier A."/>
            <person name="Kalinowski J."/>
            <person name="Ruckert C."/>
        </authorList>
    </citation>
    <scope>NUCLEOTIDE SEQUENCE</scope>
    <source>
        <strain evidence="2">CCM 7897</strain>
    </source>
</reference>
<dbReference type="Proteomes" id="UP000606044">
    <property type="component" value="Unassembled WGS sequence"/>
</dbReference>